<evidence type="ECO:0000313" key="1">
    <source>
        <dbReference type="EMBL" id="ADY76702.1"/>
    </source>
</evidence>
<accession>F1AXF4</accession>
<proteinExistence type="predicted"/>
<protein>
    <submittedName>
        <fullName evidence="1">PP20</fullName>
    </submittedName>
</protein>
<dbReference type="EMBL" id="HM133903">
    <property type="protein sequence ID" value="ADY76702.1"/>
    <property type="molecule type" value="Genomic_DNA"/>
</dbReference>
<evidence type="ECO:0000313" key="2">
    <source>
        <dbReference type="Proteomes" id="UP000103309"/>
    </source>
</evidence>
<name>F1AXF4_ORFV</name>
<dbReference type="Proteomes" id="UP000103309">
    <property type="component" value="Segment"/>
</dbReference>
<organismHost>
    <name type="scientific">Homo sapiens</name>
    <name type="common">Human</name>
    <dbReference type="NCBI Taxonomy" id="9606"/>
</organismHost>
<organismHost>
    <name type="scientific">Capra hircus</name>
    <name type="common">Goat</name>
    <dbReference type="NCBI Taxonomy" id="9925"/>
</organismHost>
<reference evidence="1 2" key="1">
    <citation type="submission" date="2010-04" db="EMBL/GenBank/DDBJ databases">
        <title>Novel immune-modulators identified by a rapid, functional screen of the Parapox virus genome.</title>
        <authorList>
            <person name="McGuire M.J."/>
            <person name="Sykes K.F."/>
            <person name="Johnston S.A."/>
        </authorList>
    </citation>
    <scope>NUCLEOTIDE SEQUENCE [LARGE SCALE GENOMIC DNA]</scope>
    <source>
        <strain evidence="1">D1701</strain>
    </source>
</reference>
<sequence>MSSGLKLRWRRLKMESNNSRKHAIVLECACLYYNNSIISEVDAKKACVCCLAVECEWAVGSFRLGSVEGVAQTGLHEPRGRGHFLRRCRGARGRGPRG</sequence>
<organismHost>
    <name type="scientific">Ovis aries</name>
    <name type="common">Sheep</name>
    <dbReference type="NCBI Taxonomy" id="9940"/>
</organismHost>
<organism evidence="1 2">
    <name type="scientific">Orf virus</name>
    <name type="common">ORFV</name>
    <dbReference type="NCBI Taxonomy" id="10258"/>
    <lineage>
        <taxon>Viruses</taxon>
        <taxon>Varidnaviria</taxon>
        <taxon>Bamfordvirae</taxon>
        <taxon>Nucleocytoviricota</taxon>
        <taxon>Pokkesviricetes</taxon>
        <taxon>Chitovirales</taxon>
        <taxon>Poxviridae</taxon>
        <taxon>Chordopoxvirinae</taxon>
        <taxon>Parapoxvirus</taxon>
        <taxon>Parapoxvirus orf</taxon>
    </lineage>
</organism>